<dbReference type="GO" id="GO:0005524">
    <property type="term" value="F:ATP binding"/>
    <property type="evidence" value="ECO:0007669"/>
    <property type="project" value="UniProtKB-KW"/>
</dbReference>
<comment type="caution">
    <text evidence="12">The sequence shown here is derived from an EMBL/GenBank/DDBJ whole genome shotgun (WGS) entry which is preliminary data.</text>
</comment>
<accession>A0A1V9YFN8</accession>
<evidence type="ECO:0000256" key="5">
    <source>
        <dbReference type="ARBA" id="ARBA00022840"/>
    </source>
</evidence>
<dbReference type="SMART" id="SM00382">
    <property type="entry name" value="AAA"/>
    <property type="match status" value="1"/>
</dbReference>
<dbReference type="SUPFAM" id="SSF52540">
    <property type="entry name" value="P-loop containing nucleoside triphosphate hydrolases"/>
    <property type="match status" value="1"/>
</dbReference>
<evidence type="ECO:0000256" key="8">
    <source>
        <dbReference type="SAM" id="MobiDB-lite"/>
    </source>
</evidence>
<keyword evidence="10" id="KW-0732">Signal</keyword>
<dbReference type="Pfam" id="PF00005">
    <property type="entry name" value="ABC_tran"/>
    <property type="match status" value="1"/>
</dbReference>
<dbReference type="AlphaFoldDB" id="A0A1V9YFN8"/>
<feature type="transmembrane region" description="Helical" evidence="9">
    <location>
        <begin position="745"/>
        <end position="769"/>
    </location>
</feature>
<organism evidence="12 13">
    <name type="scientific">Achlya hypogyna</name>
    <name type="common">Oomycete</name>
    <name type="synonym">Protoachlya hypogyna</name>
    <dbReference type="NCBI Taxonomy" id="1202772"/>
    <lineage>
        <taxon>Eukaryota</taxon>
        <taxon>Sar</taxon>
        <taxon>Stramenopiles</taxon>
        <taxon>Oomycota</taxon>
        <taxon>Saprolegniomycetes</taxon>
        <taxon>Saprolegniales</taxon>
        <taxon>Achlyaceae</taxon>
        <taxon>Achlya</taxon>
    </lineage>
</organism>
<keyword evidence="5 12" id="KW-0067">ATP-binding</keyword>
<dbReference type="STRING" id="1202772.A0A1V9YFN8"/>
<evidence type="ECO:0000256" key="3">
    <source>
        <dbReference type="ARBA" id="ARBA00022692"/>
    </source>
</evidence>
<dbReference type="OrthoDB" id="66620at2759"/>
<dbReference type="GO" id="GO:0140359">
    <property type="term" value="F:ABC-type transporter activity"/>
    <property type="evidence" value="ECO:0007669"/>
    <property type="project" value="InterPro"/>
</dbReference>
<dbReference type="InterPro" id="IPR013525">
    <property type="entry name" value="ABC2_TM"/>
</dbReference>
<keyword evidence="13" id="KW-1185">Reference proteome</keyword>
<name>A0A1V9YFN8_ACHHY</name>
<dbReference type="EMBL" id="JNBR01001849">
    <property type="protein sequence ID" value="OQR84563.1"/>
    <property type="molecule type" value="Genomic_DNA"/>
</dbReference>
<feature type="transmembrane region" description="Helical" evidence="9">
    <location>
        <begin position="635"/>
        <end position="658"/>
    </location>
</feature>
<evidence type="ECO:0000256" key="2">
    <source>
        <dbReference type="ARBA" id="ARBA00022448"/>
    </source>
</evidence>
<keyword evidence="4" id="KW-0547">Nucleotide-binding</keyword>
<feature type="transmembrane region" description="Helical" evidence="9">
    <location>
        <begin position="717"/>
        <end position="739"/>
    </location>
</feature>
<feature type="domain" description="ABC transporter" evidence="11">
    <location>
        <begin position="288"/>
        <end position="545"/>
    </location>
</feature>
<dbReference type="InterPro" id="IPR003593">
    <property type="entry name" value="AAA+_ATPase"/>
</dbReference>
<dbReference type="InterPro" id="IPR017871">
    <property type="entry name" value="ABC_transporter-like_CS"/>
</dbReference>
<evidence type="ECO:0000256" key="1">
    <source>
        <dbReference type="ARBA" id="ARBA00004141"/>
    </source>
</evidence>
<sequence>MANGRVHSFLRLAVLCALFLTLASAMTCPEGRYGLDCGMCSSDKACAAETKGNRCVPSMEYVPAMRSKTYECILSQTLQAVFTDGAMALTCHPSTNKTCTMAVFKNATGVDGQHAVDCTMSNCTFTGSSLACTDLVCVCTDLCSTFTKVLFETSLMHKPLKVTTTGSTITVSITGSPLPLSGTCSASSCETNAVYNEVMGGSSSGSGSGSAPPPPETFSTALVIAFTVVVGATVLIAIVACCFYSAHHVAVERAASLKGPPSPSALDDPLSTAPLRASATPPGCGEKLEFFDITCSTTPPSRFLRRRQGEPVGDSAAHTILHQVSGSIHRGQVLGLMGPSGSGKTTLLNALAGVANGTTTITGHMSLDGLPLPANYRRLAAYVHQDDTLLPTLTVRESMEYSAFLRLPSHMSVQAKQILVSKVLHELKLAHVAHSTIGSSTLRGISGGERRRLSIGMELVTSPSILFLDEPTSGLDSATANSLVSVLQALAKNGRMVVMSIHQPSAKSFFKLDKVLLLAKGKVMYNGPARVAAEYFGRHGLPCPEDETVADHLLAVVSEPEHIATLDAEWRAHHLTHDTSSSSFINTSFEMLQSTPDDDGGDAGAGTAGSDHATPLVELQVLFVRASRTLGRNKALFVFHVVLSLVLGLVAGAIFSGLQLNLAGFQNRTGAFYFVLTFFGFATLSSMDVFIQERTLFFKECGAQYYKPWSYFVSKTLLDLFSLRILPAVLFSCVFYYLMGLNAPVNRFLLFTCTLVLFNVAAGSLSLFISTVAKTVGIANLIATVVLLVMLLFGGFLLNVQTMPAAVAPLQWLSLFKYAFEVLMTNELSGLLLSFDAPGYPAVPIYGEVFLKTIGQDVGNQVLDVCCLVVFIVVLNVASYVALAAQVPKRSRLHVAAFGRSPIPVLTHHHLAAPHTKSPGSSTMSINVKAD</sequence>
<proteinExistence type="predicted"/>
<keyword evidence="2" id="KW-0813">Transport</keyword>
<evidence type="ECO:0000256" key="6">
    <source>
        <dbReference type="ARBA" id="ARBA00022989"/>
    </source>
</evidence>
<evidence type="ECO:0000256" key="7">
    <source>
        <dbReference type="ARBA" id="ARBA00023136"/>
    </source>
</evidence>
<dbReference type="CDD" id="cd03213">
    <property type="entry name" value="ABCG_EPDR"/>
    <property type="match status" value="1"/>
</dbReference>
<reference evidence="12 13" key="1">
    <citation type="journal article" date="2014" name="Genome Biol. Evol.">
        <title>The secreted proteins of Achlya hypogyna and Thraustotheca clavata identify the ancestral oomycete secretome and reveal gene acquisitions by horizontal gene transfer.</title>
        <authorList>
            <person name="Misner I."/>
            <person name="Blouin N."/>
            <person name="Leonard G."/>
            <person name="Richards T.A."/>
            <person name="Lane C.E."/>
        </authorList>
    </citation>
    <scope>NUCLEOTIDE SEQUENCE [LARGE SCALE GENOMIC DNA]</scope>
    <source>
        <strain evidence="12 13">ATCC 48635</strain>
    </source>
</reference>
<feature type="transmembrane region" description="Helical" evidence="9">
    <location>
        <begin position="776"/>
        <end position="798"/>
    </location>
</feature>
<comment type="subcellular location">
    <subcellularLocation>
        <location evidence="1">Membrane</location>
        <topology evidence="1">Multi-pass membrane protein</topology>
    </subcellularLocation>
</comment>
<evidence type="ECO:0000256" key="9">
    <source>
        <dbReference type="SAM" id="Phobius"/>
    </source>
</evidence>
<evidence type="ECO:0000259" key="11">
    <source>
        <dbReference type="PROSITE" id="PS50893"/>
    </source>
</evidence>
<keyword evidence="3 9" id="KW-0812">Transmembrane</keyword>
<dbReference type="Gene3D" id="3.40.50.300">
    <property type="entry name" value="P-loop containing nucleotide triphosphate hydrolases"/>
    <property type="match status" value="1"/>
</dbReference>
<keyword evidence="6 9" id="KW-1133">Transmembrane helix</keyword>
<evidence type="ECO:0000313" key="12">
    <source>
        <dbReference type="EMBL" id="OQR84563.1"/>
    </source>
</evidence>
<feature type="signal peptide" evidence="10">
    <location>
        <begin position="1"/>
        <end position="25"/>
    </location>
</feature>
<dbReference type="PROSITE" id="PS50893">
    <property type="entry name" value="ABC_TRANSPORTER_2"/>
    <property type="match status" value="1"/>
</dbReference>
<dbReference type="PANTHER" id="PTHR48041:SF2">
    <property type="entry name" value="ATP-DEPENDENT PERMEASE-RELATED"/>
    <property type="match status" value="1"/>
</dbReference>
<dbReference type="PROSITE" id="PS00211">
    <property type="entry name" value="ABC_TRANSPORTER_1"/>
    <property type="match status" value="1"/>
</dbReference>
<evidence type="ECO:0000256" key="10">
    <source>
        <dbReference type="SAM" id="SignalP"/>
    </source>
</evidence>
<dbReference type="Proteomes" id="UP000243579">
    <property type="component" value="Unassembled WGS sequence"/>
</dbReference>
<dbReference type="InterPro" id="IPR003439">
    <property type="entry name" value="ABC_transporter-like_ATP-bd"/>
</dbReference>
<gene>
    <name evidence="12" type="ORF">ACHHYP_13241</name>
</gene>
<evidence type="ECO:0000256" key="4">
    <source>
        <dbReference type="ARBA" id="ARBA00022741"/>
    </source>
</evidence>
<evidence type="ECO:0000313" key="13">
    <source>
        <dbReference type="Proteomes" id="UP000243579"/>
    </source>
</evidence>
<dbReference type="GO" id="GO:0016020">
    <property type="term" value="C:membrane"/>
    <property type="evidence" value="ECO:0007669"/>
    <property type="project" value="UniProtKB-SubCell"/>
</dbReference>
<dbReference type="Pfam" id="PF01061">
    <property type="entry name" value="ABC2_membrane"/>
    <property type="match status" value="1"/>
</dbReference>
<feature type="transmembrane region" description="Helical" evidence="9">
    <location>
        <begin position="221"/>
        <end position="246"/>
    </location>
</feature>
<feature type="region of interest" description="Disordered" evidence="8">
    <location>
        <begin position="257"/>
        <end position="278"/>
    </location>
</feature>
<protein>
    <submittedName>
        <fullName evidence="12">ATP-binding Cassette (ABC) Superfamily</fullName>
    </submittedName>
</protein>
<feature type="transmembrane region" description="Helical" evidence="9">
    <location>
        <begin position="862"/>
        <end position="883"/>
    </location>
</feature>
<dbReference type="GO" id="GO:0016887">
    <property type="term" value="F:ATP hydrolysis activity"/>
    <property type="evidence" value="ECO:0007669"/>
    <property type="project" value="InterPro"/>
</dbReference>
<dbReference type="InterPro" id="IPR027417">
    <property type="entry name" value="P-loop_NTPase"/>
</dbReference>
<dbReference type="InterPro" id="IPR050352">
    <property type="entry name" value="ABCG_transporters"/>
</dbReference>
<keyword evidence="7 9" id="KW-0472">Membrane</keyword>
<feature type="chain" id="PRO_5010727063" evidence="10">
    <location>
        <begin position="26"/>
        <end position="931"/>
    </location>
</feature>
<feature type="transmembrane region" description="Helical" evidence="9">
    <location>
        <begin position="670"/>
        <end position="691"/>
    </location>
</feature>
<dbReference type="PANTHER" id="PTHR48041">
    <property type="entry name" value="ABC TRANSPORTER G FAMILY MEMBER 28"/>
    <property type="match status" value="1"/>
</dbReference>